<sequence length="9" mass="1159">MFWICLAYI</sequence>
<reference evidence="1" key="1">
    <citation type="submission" date="2014-11" db="EMBL/GenBank/DDBJ databases">
        <authorList>
            <person name="Amaro Gonzalez C."/>
        </authorList>
    </citation>
    <scope>NUCLEOTIDE SEQUENCE</scope>
</reference>
<name>A0A0E9XD23_ANGAN</name>
<evidence type="ECO:0000313" key="1">
    <source>
        <dbReference type="EMBL" id="JAI00327.1"/>
    </source>
</evidence>
<proteinExistence type="predicted"/>
<accession>A0A0E9XD23</accession>
<protein>
    <submittedName>
        <fullName evidence="1">Uncharacterized protein</fullName>
    </submittedName>
</protein>
<organism evidence="1">
    <name type="scientific">Anguilla anguilla</name>
    <name type="common">European freshwater eel</name>
    <name type="synonym">Muraena anguilla</name>
    <dbReference type="NCBI Taxonomy" id="7936"/>
    <lineage>
        <taxon>Eukaryota</taxon>
        <taxon>Metazoa</taxon>
        <taxon>Chordata</taxon>
        <taxon>Craniata</taxon>
        <taxon>Vertebrata</taxon>
        <taxon>Euteleostomi</taxon>
        <taxon>Actinopterygii</taxon>
        <taxon>Neopterygii</taxon>
        <taxon>Teleostei</taxon>
        <taxon>Anguilliformes</taxon>
        <taxon>Anguillidae</taxon>
        <taxon>Anguilla</taxon>
    </lineage>
</organism>
<dbReference type="EMBL" id="GBXM01008251">
    <property type="protein sequence ID" value="JAI00327.1"/>
    <property type="molecule type" value="Transcribed_RNA"/>
</dbReference>
<reference evidence="1" key="2">
    <citation type="journal article" date="2015" name="Fish Shellfish Immunol.">
        <title>Early steps in the European eel (Anguilla anguilla)-Vibrio vulnificus interaction in the gills: Role of the RtxA13 toxin.</title>
        <authorList>
            <person name="Callol A."/>
            <person name="Pajuelo D."/>
            <person name="Ebbesson L."/>
            <person name="Teles M."/>
            <person name="MacKenzie S."/>
            <person name="Amaro C."/>
        </authorList>
    </citation>
    <scope>NUCLEOTIDE SEQUENCE</scope>
</reference>